<accession>A0A833JQB1</accession>
<dbReference type="AlphaFoldDB" id="A0A833JQB1"/>
<sequence length="52" mass="6076">MLIRVWQLNCSSGLVFSYRLDSNRSRKILAIVLQQSKFTIRVNYLLKTLGMT</sequence>
<comment type="caution">
    <text evidence="1">The sequence shown here is derived from an EMBL/GenBank/DDBJ whole genome shotgun (WGS) entry which is preliminary data.</text>
</comment>
<gene>
    <name evidence="1" type="ORF">F6453_2194</name>
</gene>
<protein>
    <submittedName>
        <fullName evidence="1">Uncharacterized protein</fullName>
    </submittedName>
</protein>
<organism evidence="1 2">
    <name type="scientific">Marinobacter nauticus</name>
    <name type="common">Marinobacter hydrocarbonoclasticus</name>
    <name type="synonym">Marinobacter aquaeolei</name>
    <dbReference type="NCBI Taxonomy" id="2743"/>
    <lineage>
        <taxon>Bacteria</taxon>
        <taxon>Pseudomonadati</taxon>
        <taxon>Pseudomonadota</taxon>
        <taxon>Gammaproteobacteria</taxon>
        <taxon>Pseudomonadales</taxon>
        <taxon>Marinobacteraceae</taxon>
        <taxon>Marinobacter</taxon>
    </lineage>
</organism>
<reference evidence="1 2" key="1">
    <citation type="submission" date="2019-10" db="EMBL/GenBank/DDBJ databases">
        <title>Draft genome sequence of Marinobacter hydrocarbonoclasticus NCT7M from the microbiome of the marine copepod.</title>
        <authorList>
            <person name="Nuttall R."/>
            <person name="Sharma G."/>
            <person name="Moisander P."/>
        </authorList>
    </citation>
    <scope>NUCLEOTIDE SEQUENCE [LARGE SCALE GENOMIC DNA]</scope>
    <source>
        <strain evidence="1 2">NCT7M</strain>
    </source>
</reference>
<evidence type="ECO:0000313" key="1">
    <source>
        <dbReference type="EMBL" id="KAE8545596.1"/>
    </source>
</evidence>
<dbReference type="Proteomes" id="UP000469950">
    <property type="component" value="Unassembled WGS sequence"/>
</dbReference>
<dbReference type="EMBL" id="WBMP01000008">
    <property type="protein sequence ID" value="KAE8545596.1"/>
    <property type="molecule type" value="Genomic_DNA"/>
</dbReference>
<name>A0A833JQB1_MARNT</name>
<proteinExistence type="predicted"/>
<evidence type="ECO:0000313" key="2">
    <source>
        <dbReference type="Proteomes" id="UP000469950"/>
    </source>
</evidence>